<feature type="domain" description="YgjP-like metallopeptidase" evidence="1">
    <location>
        <begin position="38"/>
        <end position="242"/>
    </location>
</feature>
<reference evidence="2" key="1">
    <citation type="submission" date="2021-07" db="EMBL/GenBank/DDBJ databases">
        <title>Zhongshania sp. CAU 1632 isolated from seawater.</title>
        <authorList>
            <person name="Kim W."/>
        </authorList>
    </citation>
    <scope>NUCLEOTIDE SEQUENCE</scope>
    <source>
        <strain evidence="2">CAU 1632</strain>
    </source>
</reference>
<sequence>MLRALKSKRVTELRSQQQLRYSDQTIVITIIRSRRRRRKLSLQVGRSGVVLRAPFSTLQADIDEMLIRNRDWICQRQQVVFLQQGDVLRFQSGELHDYLGAPLALRIVAGARRAKVLAGDGELCVHGVNDDSEQVRRVLQQWYLRQAQQLFAERLALWASRLPWLSGVPELRLRRMRSRWGSCSAEGRICLNTHLIKADLRCIDYVIVHELCHIQEFNHSPRFYALMTEAMPEWRQCKAELEAVGARIVRE</sequence>
<evidence type="ECO:0000313" key="3">
    <source>
        <dbReference type="Proteomes" id="UP001166291"/>
    </source>
</evidence>
<proteinExistence type="predicted"/>
<keyword evidence="3" id="KW-1185">Reference proteome</keyword>
<dbReference type="Pfam" id="PF01863">
    <property type="entry name" value="YgjP-like"/>
    <property type="match status" value="1"/>
</dbReference>
<protein>
    <submittedName>
        <fullName evidence="2">M48 family metallopeptidase</fullName>
    </submittedName>
</protein>
<dbReference type="RefSeq" id="WP_219044350.1">
    <property type="nucleotide sequence ID" value="NZ_JAHWDQ010000004.1"/>
</dbReference>
<dbReference type="EMBL" id="JAHWDQ010000004">
    <property type="protein sequence ID" value="MBW2942111.1"/>
    <property type="molecule type" value="Genomic_DNA"/>
</dbReference>
<dbReference type="CDD" id="cd07344">
    <property type="entry name" value="M48_yhfN_like"/>
    <property type="match status" value="1"/>
</dbReference>
<comment type="caution">
    <text evidence="2">The sequence shown here is derived from an EMBL/GenBank/DDBJ whole genome shotgun (WGS) entry which is preliminary data.</text>
</comment>
<name>A0ABS6VUV1_9GAMM</name>
<dbReference type="InterPro" id="IPR053136">
    <property type="entry name" value="UTP_pyrophosphatase-like"/>
</dbReference>
<organism evidence="2 3">
    <name type="scientific">Zhongshania aquimaris</name>
    <dbReference type="NCBI Taxonomy" id="2857107"/>
    <lineage>
        <taxon>Bacteria</taxon>
        <taxon>Pseudomonadati</taxon>
        <taxon>Pseudomonadota</taxon>
        <taxon>Gammaproteobacteria</taxon>
        <taxon>Cellvibrionales</taxon>
        <taxon>Spongiibacteraceae</taxon>
        <taxon>Zhongshania</taxon>
    </lineage>
</organism>
<evidence type="ECO:0000313" key="2">
    <source>
        <dbReference type="EMBL" id="MBW2942111.1"/>
    </source>
</evidence>
<gene>
    <name evidence="2" type="ORF">KXJ70_15045</name>
</gene>
<evidence type="ECO:0000259" key="1">
    <source>
        <dbReference type="Pfam" id="PF01863"/>
    </source>
</evidence>
<dbReference type="PANTHER" id="PTHR30399:SF1">
    <property type="entry name" value="UTP PYROPHOSPHATASE"/>
    <property type="match status" value="1"/>
</dbReference>
<dbReference type="InterPro" id="IPR002725">
    <property type="entry name" value="YgjP-like_metallopeptidase"/>
</dbReference>
<dbReference type="PANTHER" id="PTHR30399">
    <property type="entry name" value="UNCHARACTERIZED PROTEIN YGJP"/>
    <property type="match status" value="1"/>
</dbReference>
<accession>A0ABS6VUV1</accession>
<dbReference type="Proteomes" id="UP001166291">
    <property type="component" value="Unassembled WGS sequence"/>
</dbReference>